<dbReference type="InterPro" id="IPR010799">
    <property type="entry name" value="MlrC_C"/>
</dbReference>
<feature type="domain" description="Microcystin LR degradation protein MlrC N-terminal" evidence="4">
    <location>
        <begin position="3"/>
        <end position="294"/>
    </location>
</feature>
<evidence type="ECO:0000259" key="4">
    <source>
        <dbReference type="Pfam" id="PF07364"/>
    </source>
</evidence>
<evidence type="ECO:0000259" key="3">
    <source>
        <dbReference type="Pfam" id="PF07171"/>
    </source>
</evidence>
<accession>A0A1G7NFY4</accession>
<organism evidence="5 6">
    <name type="scientific">Limimonas halophila</name>
    <dbReference type="NCBI Taxonomy" id="1082479"/>
    <lineage>
        <taxon>Bacteria</taxon>
        <taxon>Pseudomonadati</taxon>
        <taxon>Pseudomonadota</taxon>
        <taxon>Alphaproteobacteria</taxon>
        <taxon>Rhodospirillales</taxon>
        <taxon>Rhodovibrionaceae</taxon>
        <taxon>Limimonas</taxon>
    </lineage>
</organism>
<dbReference type="InterPro" id="IPR015995">
    <property type="entry name" value="MlrC_N"/>
</dbReference>
<keyword evidence="6" id="KW-1185">Reference proteome</keyword>
<dbReference type="InterPro" id="IPR009197">
    <property type="entry name" value="MlrC"/>
</dbReference>
<dbReference type="AlphaFoldDB" id="A0A1G7NFY4"/>
<feature type="region of interest" description="Disordered" evidence="2">
    <location>
        <begin position="495"/>
        <end position="516"/>
    </location>
</feature>
<dbReference type="GO" id="GO:0006508">
    <property type="term" value="P:proteolysis"/>
    <property type="evidence" value="ECO:0007669"/>
    <property type="project" value="UniProtKB-KW"/>
</dbReference>
<keyword evidence="1" id="KW-0479">Metal-binding</keyword>
<feature type="compositionally biased region" description="Basic and acidic residues" evidence="2">
    <location>
        <begin position="506"/>
        <end position="516"/>
    </location>
</feature>
<sequence length="516" mass="53327">MARIAVGGFVHETNTFVPQPTDLDAFTTPGAWPGMVSGAELEPAVRGRNLPVAGFLAETEAQGHEVLPLTWAAAPPGGLVTADAFATILNHILEGLSEQVGIDGVYLDLHGAMVTERHGDGEGLILQQVRALIGNDLPLVASLDLHANVSAAMVEHADGLIAYRTYPHVDMADTGARTARFLDRLWRGERRETAFTQIPFLIPVLSGHTGAEPAKSVYERLAALETADDDLTALSFTCGFPLADVPDAGPAVVAHAHTAEAAERAAGQLAADVGERESAFAQSVLSVRDGVAAAIDRADSGQGPVVLADTQDNPGAGGSGDTTGVLRELVDQNAADAIVAVLIDPDAAATAHNHGSGGRFTVALGGRSGVAGDTPFEAEVIVEGLGDGRVTGIGPFYAGARMALGPMAVVRIAGSGVRVILGSSRIQAADRGLFQHLGLDPAAFGIVALKSSVHFRADFEPLAAHVLVIAAPGLNPADPARLTYRHLRSGVRLGPDGPTYLGAPTARDRDARRGQA</sequence>
<name>A0A1G7NFY4_9PROT</name>
<dbReference type="RefSeq" id="WP_090018795.1">
    <property type="nucleotide sequence ID" value="NZ_FNCE01000002.1"/>
</dbReference>
<feature type="domain" description="Microcystin LR degradation protein MlrC C-terminal" evidence="3">
    <location>
        <begin position="307"/>
        <end position="486"/>
    </location>
</feature>
<evidence type="ECO:0000313" key="5">
    <source>
        <dbReference type="EMBL" id="SDF72827.1"/>
    </source>
</evidence>
<evidence type="ECO:0000313" key="6">
    <source>
        <dbReference type="Proteomes" id="UP000199415"/>
    </source>
</evidence>
<protein>
    <recommendedName>
        <fullName evidence="1">Microcystinase C</fullName>
        <shortName evidence="1">MlrC</shortName>
    </recommendedName>
</protein>
<comment type="function">
    <text evidence="1">Involved in peptidolytic degradation of cyclic heptapeptide hepatotoxin microcystin (MC).</text>
</comment>
<keyword evidence="1" id="KW-0378">Hydrolase</keyword>
<comment type="similarity">
    <text evidence="1">Belongs to the peptidase M81 family.</text>
</comment>
<dbReference type="OrthoDB" id="9782658at2"/>
<dbReference type="GO" id="GO:0008237">
    <property type="term" value="F:metallopeptidase activity"/>
    <property type="evidence" value="ECO:0007669"/>
    <property type="project" value="UniProtKB-KW"/>
</dbReference>
<evidence type="ECO:0000256" key="2">
    <source>
        <dbReference type="SAM" id="MobiDB-lite"/>
    </source>
</evidence>
<dbReference type="Pfam" id="PF07171">
    <property type="entry name" value="MlrC_C"/>
    <property type="match status" value="1"/>
</dbReference>
<dbReference type="Pfam" id="PF07364">
    <property type="entry name" value="DUF1485"/>
    <property type="match status" value="1"/>
</dbReference>
<keyword evidence="1" id="KW-0645">Protease</keyword>
<dbReference type="Proteomes" id="UP000199415">
    <property type="component" value="Unassembled WGS sequence"/>
</dbReference>
<proteinExistence type="inferred from homology"/>
<dbReference type="EMBL" id="FNCE01000002">
    <property type="protein sequence ID" value="SDF72827.1"/>
    <property type="molecule type" value="Genomic_DNA"/>
</dbReference>
<reference evidence="5 6" key="1">
    <citation type="submission" date="2016-10" db="EMBL/GenBank/DDBJ databases">
        <authorList>
            <person name="de Groot N.N."/>
        </authorList>
    </citation>
    <scope>NUCLEOTIDE SEQUENCE [LARGE SCALE GENOMIC DNA]</scope>
    <source>
        <strain evidence="5 6">DSM 25584</strain>
    </source>
</reference>
<dbReference type="GO" id="GO:0046872">
    <property type="term" value="F:metal ion binding"/>
    <property type="evidence" value="ECO:0007669"/>
    <property type="project" value="UniProtKB-KW"/>
</dbReference>
<dbReference type="STRING" id="1082479.SAMN05216241_102153"/>
<keyword evidence="1" id="KW-0482">Metalloprotease</keyword>
<dbReference type="PIRSF" id="PIRSF012702">
    <property type="entry name" value="UCP012702"/>
    <property type="match status" value="1"/>
</dbReference>
<evidence type="ECO:0000256" key="1">
    <source>
        <dbReference type="PIRNR" id="PIRNR012702"/>
    </source>
</evidence>
<comment type="cofactor">
    <cofactor evidence="1">
        <name>Zn(2+)</name>
        <dbReference type="ChEBI" id="CHEBI:29105"/>
    </cofactor>
    <text evidence="1">Binds 1 zinc ion per subunit.</text>
</comment>
<gene>
    <name evidence="5" type="ORF">SAMN05216241_102153</name>
</gene>